<evidence type="ECO:0000256" key="12">
    <source>
        <dbReference type="SAM" id="Coils"/>
    </source>
</evidence>
<dbReference type="SUPFAM" id="SSF48264">
    <property type="entry name" value="Cytochrome P450"/>
    <property type="match status" value="1"/>
</dbReference>
<protein>
    <submittedName>
        <fullName evidence="15">3,9-dihydroxypterocarpan 6A-monooxygenase</fullName>
    </submittedName>
</protein>
<dbReference type="InterPro" id="IPR036396">
    <property type="entry name" value="Cyt_P450_sf"/>
</dbReference>
<keyword evidence="13" id="KW-1133">Transmembrane helix</keyword>
<keyword evidence="13" id="KW-0812">Transmembrane</keyword>
<evidence type="ECO:0000256" key="6">
    <source>
        <dbReference type="ARBA" id="ARBA00023002"/>
    </source>
</evidence>
<keyword evidence="8 11" id="KW-0503">Monooxygenase</keyword>
<feature type="coiled-coil region" evidence="12">
    <location>
        <begin position="195"/>
        <end position="271"/>
    </location>
</feature>
<keyword evidence="6 11" id="KW-0560">Oxidoreductase</keyword>
<comment type="similarity">
    <text evidence="3 11">Belongs to the cytochrome P450 family.</text>
</comment>
<evidence type="ECO:0000256" key="7">
    <source>
        <dbReference type="ARBA" id="ARBA00023004"/>
    </source>
</evidence>
<comment type="cofactor">
    <cofactor evidence="1 10">
        <name>heme</name>
        <dbReference type="ChEBI" id="CHEBI:30413"/>
    </cofactor>
</comment>
<evidence type="ECO:0000256" key="11">
    <source>
        <dbReference type="RuleBase" id="RU000461"/>
    </source>
</evidence>
<dbReference type="KEGG" id="peu:105122712"/>
<dbReference type="PANTHER" id="PTHR47943:SF8">
    <property type="entry name" value="CYTOCHROME P450"/>
    <property type="match status" value="1"/>
</dbReference>
<evidence type="ECO:0000256" key="10">
    <source>
        <dbReference type="PIRSR" id="PIRSR602401-1"/>
    </source>
</evidence>
<evidence type="ECO:0000313" key="15">
    <source>
        <dbReference type="RefSeq" id="XP_011020279.1"/>
    </source>
</evidence>
<accession>A0AAJ6XIU7</accession>
<dbReference type="GO" id="GO:0016020">
    <property type="term" value="C:membrane"/>
    <property type="evidence" value="ECO:0007669"/>
    <property type="project" value="UniProtKB-SubCell"/>
</dbReference>
<keyword evidence="9 13" id="KW-0472">Membrane</keyword>
<proteinExistence type="inferred from homology"/>
<dbReference type="FunFam" id="1.10.630.10:FF:000019">
    <property type="entry name" value="Cytochrome P450 family protein"/>
    <property type="match status" value="1"/>
</dbReference>
<dbReference type="GO" id="GO:0004497">
    <property type="term" value="F:monooxygenase activity"/>
    <property type="evidence" value="ECO:0007669"/>
    <property type="project" value="UniProtKB-KW"/>
</dbReference>
<dbReference type="PRINTS" id="PR00463">
    <property type="entry name" value="EP450I"/>
</dbReference>
<evidence type="ECO:0000256" key="8">
    <source>
        <dbReference type="ARBA" id="ARBA00023033"/>
    </source>
</evidence>
<evidence type="ECO:0000313" key="14">
    <source>
        <dbReference type="Proteomes" id="UP000694918"/>
    </source>
</evidence>
<evidence type="ECO:0000256" key="1">
    <source>
        <dbReference type="ARBA" id="ARBA00001971"/>
    </source>
</evidence>
<dbReference type="Pfam" id="PF00067">
    <property type="entry name" value="p450"/>
    <property type="match status" value="1"/>
</dbReference>
<dbReference type="InterPro" id="IPR017972">
    <property type="entry name" value="Cyt_P450_CS"/>
</dbReference>
<evidence type="ECO:0000256" key="3">
    <source>
        <dbReference type="ARBA" id="ARBA00010617"/>
    </source>
</evidence>
<dbReference type="Proteomes" id="UP000694918">
    <property type="component" value="Unplaced"/>
</dbReference>
<keyword evidence="5 10" id="KW-0479">Metal-binding</keyword>
<organism evidence="14 15">
    <name type="scientific">Populus euphratica</name>
    <name type="common">Euphrates poplar</name>
    <dbReference type="NCBI Taxonomy" id="75702"/>
    <lineage>
        <taxon>Eukaryota</taxon>
        <taxon>Viridiplantae</taxon>
        <taxon>Streptophyta</taxon>
        <taxon>Embryophyta</taxon>
        <taxon>Tracheophyta</taxon>
        <taxon>Spermatophyta</taxon>
        <taxon>Magnoliopsida</taxon>
        <taxon>eudicotyledons</taxon>
        <taxon>Gunneridae</taxon>
        <taxon>Pentapetalae</taxon>
        <taxon>rosids</taxon>
        <taxon>fabids</taxon>
        <taxon>Malpighiales</taxon>
        <taxon>Salicaceae</taxon>
        <taxon>Saliceae</taxon>
        <taxon>Populus</taxon>
    </lineage>
</organism>
<evidence type="ECO:0000256" key="2">
    <source>
        <dbReference type="ARBA" id="ARBA00004370"/>
    </source>
</evidence>
<dbReference type="InterPro" id="IPR002401">
    <property type="entry name" value="Cyt_P450_E_grp-I"/>
</dbReference>
<gene>
    <name evidence="15" type="primary">LOC105122712</name>
</gene>
<dbReference type="GO" id="GO:0005506">
    <property type="term" value="F:iron ion binding"/>
    <property type="evidence" value="ECO:0007669"/>
    <property type="project" value="InterPro"/>
</dbReference>
<sequence length="518" mass="58999">MAADIQDYAIPFLIFLASILLVQIMLAKIRRNAGLPPSPRALPIIGHMHLLSRIPHQAFHKLSARYGPLVYFFIGSKPCLLASTPEVAKEILKINEANFLNRPKVANLDYLTYGSADFATIYYGPHWKFMKKLCMTEILGSRTLNQFLPIRCEERERFLKLVLKRAEAKEAVDVGGELMRLTNNIISRMLLRTRCSDTENEADDVRELVKELNNLGAKFNLSDSIWFCKNFDLQGFEKRLKDARDRYDAMMERIMKEHQDARKRKKETGDEGDTVKDMLDILLDIYEDENAEKRLTRENIKAFIMNIFGAGTDTSSITVEWGLAELINHPIMMEKVRQEIDSVVGRSRLVQESDIASLPYLQAIVKETLRLHPTGPLIVRESLEDCTIAGYRIPAKTRLFVNIWSLGRDPNHWENPLEFRPERFTSEEWSANSNMMDVRGQHFHLLPFGSGRRSCPGASFALQFVPTTLAALIQCFEWKVGDGENGTVDMDEGPGLTLPRAHSLVCIPVSRPCPFLAI</sequence>
<dbReference type="CDD" id="cd20655">
    <property type="entry name" value="CYP93"/>
    <property type="match status" value="1"/>
</dbReference>
<evidence type="ECO:0000256" key="4">
    <source>
        <dbReference type="ARBA" id="ARBA00022617"/>
    </source>
</evidence>
<evidence type="ECO:0000256" key="13">
    <source>
        <dbReference type="SAM" id="Phobius"/>
    </source>
</evidence>
<feature type="binding site" description="axial binding residue" evidence="10">
    <location>
        <position position="455"/>
    </location>
    <ligand>
        <name>heme</name>
        <dbReference type="ChEBI" id="CHEBI:30413"/>
    </ligand>
    <ligandPart>
        <name>Fe</name>
        <dbReference type="ChEBI" id="CHEBI:18248"/>
    </ligandPart>
</feature>
<dbReference type="PRINTS" id="PR00385">
    <property type="entry name" value="P450"/>
</dbReference>
<keyword evidence="14" id="KW-1185">Reference proteome</keyword>
<keyword evidence="4 10" id="KW-0349">Heme</keyword>
<dbReference type="GO" id="GO:0016705">
    <property type="term" value="F:oxidoreductase activity, acting on paired donors, with incorporation or reduction of molecular oxygen"/>
    <property type="evidence" value="ECO:0007669"/>
    <property type="project" value="InterPro"/>
</dbReference>
<keyword evidence="12" id="KW-0175">Coiled coil</keyword>
<evidence type="ECO:0000256" key="5">
    <source>
        <dbReference type="ARBA" id="ARBA00022723"/>
    </source>
</evidence>
<comment type="subcellular location">
    <subcellularLocation>
        <location evidence="2">Membrane</location>
    </subcellularLocation>
</comment>
<evidence type="ECO:0000256" key="9">
    <source>
        <dbReference type="ARBA" id="ARBA00023136"/>
    </source>
</evidence>
<dbReference type="PROSITE" id="PS00086">
    <property type="entry name" value="CYTOCHROME_P450"/>
    <property type="match status" value="1"/>
</dbReference>
<dbReference type="RefSeq" id="XP_011020279.1">
    <property type="nucleotide sequence ID" value="XM_011021977.1"/>
</dbReference>
<name>A0AAJ6XIU7_POPEU</name>
<reference evidence="15" key="1">
    <citation type="submission" date="2025-08" db="UniProtKB">
        <authorList>
            <consortium name="RefSeq"/>
        </authorList>
    </citation>
    <scope>IDENTIFICATION</scope>
</reference>
<keyword evidence="7 10" id="KW-0408">Iron</keyword>
<dbReference type="InterPro" id="IPR001128">
    <property type="entry name" value="Cyt_P450"/>
</dbReference>
<dbReference type="Gene3D" id="1.10.630.10">
    <property type="entry name" value="Cytochrome P450"/>
    <property type="match status" value="1"/>
</dbReference>
<feature type="transmembrane region" description="Helical" evidence="13">
    <location>
        <begin position="6"/>
        <end position="26"/>
    </location>
</feature>
<dbReference type="AlphaFoldDB" id="A0AAJ6XIU7"/>
<dbReference type="GeneID" id="105122712"/>
<dbReference type="GO" id="GO:0020037">
    <property type="term" value="F:heme binding"/>
    <property type="evidence" value="ECO:0007669"/>
    <property type="project" value="InterPro"/>
</dbReference>
<dbReference type="PANTHER" id="PTHR47943">
    <property type="entry name" value="CYTOCHROME P450 93A3-LIKE"/>
    <property type="match status" value="1"/>
</dbReference>